<dbReference type="FunFam" id="1.10.290.10:FF:000001">
    <property type="entry name" value="DNA topoisomerase"/>
    <property type="match status" value="1"/>
</dbReference>
<dbReference type="AlphaFoldDB" id="A0A075AT24"/>
<dbReference type="GO" id="GO:0031422">
    <property type="term" value="C:RecQ family helicase-topoisomerase III complex"/>
    <property type="evidence" value="ECO:0007669"/>
    <property type="project" value="TreeGrafter"/>
</dbReference>
<evidence type="ECO:0000256" key="4">
    <source>
        <dbReference type="ARBA" id="ARBA00022723"/>
    </source>
</evidence>
<dbReference type="Pfam" id="PF01131">
    <property type="entry name" value="Topoisom_bac"/>
    <property type="match status" value="1"/>
</dbReference>
<dbReference type="InterPro" id="IPR034144">
    <property type="entry name" value="TOPRIM_TopoIII"/>
</dbReference>
<dbReference type="CDD" id="cd05379">
    <property type="entry name" value="CAP_bacterial"/>
    <property type="match status" value="1"/>
</dbReference>
<feature type="domain" description="GRF-type" evidence="14">
    <location>
        <begin position="1041"/>
        <end position="1078"/>
    </location>
</feature>
<evidence type="ECO:0000313" key="17">
    <source>
        <dbReference type="Proteomes" id="UP000030755"/>
    </source>
</evidence>
<feature type="region of interest" description="Disordered" evidence="12">
    <location>
        <begin position="894"/>
        <end position="976"/>
    </location>
</feature>
<sequence length="1213" mass="136006">MSPSDANKLLALTNQHRASLGLNALQLDSKLTAAAEGHSNAQAQAKTMGHFGFENRMATCGFPGSDWAENVGMTQRRPIDVAFMHQMWLDSPGHRRNIEKVGLTHVGFGLAANPDGDYLFYTEFFSAISSGSKYKGTQPQVQQPSSYQGSPSNGHRSLYDTSTGAGAPTTKKGCKNSIKSGAGIPQIPNASTQNTSTPNTSTPNTSTPNTSTQNTGTQSPDGNSGDQHSAPSLESLIKDTLGDLMNGDYSNSQTQDSSDPNAHQTQYSKKTYKINNSGQGGPNVTVYQFFIISNGGKDSGERKGVDKYCNNFDFIVYQQRNQMQCEMTMTSVLGHVMEYAFPDETKSWTGYPVENMFSIPIVKKVHPDKERIKVNLERESRKAEWLIIWTDCDREGENIGMEISEICRRANPRLLVYRARFSVVNGRELKNSFENLSQIDVNMSMAVDTRQELDLRIGAAFTRLQTINLQSKFKSLEKTVISYGPCQFPTLGFIVDQYRKNKDFVSECFWSLTATLEKENKNCVCSWARGSIFDERVVELYKTICQRSPIARIMKVDEKATKKYRPLPLTTVEFQKFGTRYLKMSSHKLMNIAEKLYNRGIISYPRTETDVFENGIDLKGLIQKHCDNEIWGNYCQGLMQGSFMFPRKGKHNDKAHPPIHPTMNVNNLEGEEFKVYEFITRRFLACCSKDALGVETKVEIKIADETFACSGLLITERNYLEIYIYDKWNENSLPKLIVGEEIKAKISKTNGKTTAPPLLTEGDLIGLMDKNGIGTDATIHDHIKKIQDRNYAKKTSKGFIPTPLGLSLVEGYDAYNFDHSLTKPQLRALMESEMNNVCQGLKSKNQVLEQGINLYFNLFIKTKNSINLLLQKVSENLNQEISEDDHVEINRHSNYVQPSNNSNSNYVQPSNSNSSSSYVQPSNSFSSNTSNTFSSNSSNSVQPSNNSTSNSSNSFNPSNTSNSYNPSNPSLEQNTNSPPCSCGLNSFLFTVKKQGPNLGKKFYSCSKPQNEKCDFFQWLDPPIDQSAPQRSVDDFGSSISCNCNKIVQLKTVQKSGPNYGKKFYSCSTCDFFLWSLNDSSHSQSIQEAIKCDCGLESVSFTCQKPPNNGRKFFKCPKQSGMKCSFFQWADEHSTTRVDHSTRVNYNSRDSSNTWDNANTWDNNNSRVNQYNSRSNHNSSNTNSYNSNANVDCFLCKRGHFANNCPSKKRRQNH</sequence>
<evidence type="ECO:0000256" key="3">
    <source>
        <dbReference type="ARBA" id="ARBA00012891"/>
    </source>
</evidence>
<evidence type="ECO:0000256" key="9">
    <source>
        <dbReference type="ARBA" id="ARBA00023235"/>
    </source>
</evidence>
<dbReference type="HOGENOM" id="CLU_002929_1_1_1"/>
<dbReference type="GO" id="GO:0003917">
    <property type="term" value="F:DNA topoisomerase type I (single strand cut, ATP-independent) activity"/>
    <property type="evidence" value="ECO:0007669"/>
    <property type="project" value="UniProtKB-EC"/>
</dbReference>
<accession>A0A075AT24</accession>
<evidence type="ECO:0000256" key="8">
    <source>
        <dbReference type="ARBA" id="ARBA00023125"/>
    </source>
</evidence>
<evidence type="ECO:0000256" key="12">
    <source>
        <dbReference type="SAM" id="MobiDB-lite"/>
    </source>
</evidence>
<dbReference type="InterPro" id="IPR013497">
    <property type="entry name" value="Topo_IA_cen"/>
</dbReference>
<keyword evidence="6" id="KW-0862">Zinc</keyword>
<dbReference type="SMART" id="SM00436">
    <property type="entry name" value="TOP1Bc"/>
    <property type="match status" value="1"/>
</dbReference>
<dbReference type="PROSITE" id="PS50880">
    <property type="entry name" value="TOPRIM"/>
    <property type="match status" value="1"/>
</dbReference>
<feature type="domain" description="GRF-type" evidence="14">
    <location>
        <begin position="1091"/>
        <end position="1132"/>
    </location>
</feature>
<dbReference type="InterPro" id="IPR013826">
    <property type="entry name" value="Topo_IA_cen_sub3"/>
</dbReference>
<dbReference type="GO" id="GO:0006310">
    <property type="term" value="P:DNA recombination"/>
    <property type="evidence" value="ECO:0007669"/>
    <property type="project" value="TreeGrafter"/>
</dbReference>
<feature type="compositionally biased region" description="Low complexity" evidence="12">
    <location>
        <begin position="894"/>
        <end position="970"/>
    </location>
</feature>
<proteinExistence type="inferred from homology"/>
<evidence type="ECO:0000256" key="6">
    <source>
        <dbReference type="ARBA" id="ARBA00022833"/>
    </source>
</evidence>
<dbReference type="InterPro" id="IPR003601">
    <property type="entry name" value="Topo_IA_2"/>
</dbReference>
<dbReference type="Gene3D" id="3.40.50.140">
    <property type="match status" value="1"/>
</dbReference>
<dbReference type="InterPro" id="IPR035940">
    <property type="entry name" value="CAP_sf"/>
</dbReference>
<feature type="region of interest" description="Disordered" evidence="12">
    <location>
        <begin position="1154"/>
        <end position="1182"/>
    </location>
</feature>
<gene>
    <name evidence="16" type="ORF">O9G_001737</name>
</gene>
<dbReference type="InterPro" id="IPR010666">
    <property type="entry name" value="Znf_GRF"/>
</dbReference>
<dbReference type="InterPro" id="IPR000380">
    <property type="entry name" value="Topo_IA"/>
</dbReference>
<dbReference type="Gene3D" id="2.70.20.10">
    <property type="entry name" value="Topoisomerase I, domain 3"/>
    <property type="match status" value="1"/>
</dbReference>
<dbReference type="InterPro" id="IPR003602">
    <property type="entry name" value="Topo_IA_DNA-bd_dom"/>
</dbReference>
<feature type="region of interest" description="Disordered" evidence="12">
    <location>
        <begin position="133"/>
        <end position="266"/>
    </location>
</feature>
<evidence type="ECO:0000256" key="11">
    <source>
        <dbReference type="RuleBase" id="RU362092"/>
    </source>
</evidence>
<dbReference type="Gene3D" id="3.40.33.10">
    <property type="entry name" value="CAP"/>
    <property type="match status" value="1"/>
</dbReference>
<dbReference type="EC" id="5.6.2.1" evidence="3 11"/>
<dbReference type="GO" id="GO:0003677">
    <property type="term" value="F:DNA binding"/>
    <property type="evidence" value="ECO:0007669"/>
    <property type="project" value="UniProtKB-KW"/>
</dbReference>
<keyword evidence="7 11" id="KW-0799">Topoisomerase</keyword>
<dbReference type="STRING" id="988480.A0A075AT24"/>
<dbReference type="InterPro" id="IPR013825">
    <property type="entry name" value="Topo_IA_cen_sub2"/>
</dbReference>
<dbReference type="InterPro" id="IPR023405">
    <property type="entry name" value="Topo_IA_core_domain"/>
</dbReference>
<keyword evidence="9 11" id="KW-0413">Isomerase</keyword>
<keyword evidence="17" id="KW-1185">Reference proteome</keyword>
<evidence type="ECO:0000256" key="7">
    <source>
        <dbReference type="ARBA" id="ARBA00023029"/>
    </source>
</evidence>
<dbReference type="CDD" id="cd00186">
    <property type="entry name" value="TOP1Ac"/>
    <property type="match status" value="1"/>
</dbReference>
<feature type="compositionally biased region" description="Low complexity" evidence="12">
    <location>
        <begin position="188"/>
        <end position="220"/>
    </location>
</feature>
<dbReference type="SUPFAM" id="SSF55797">
    <property type="entry name" value="PR-1-like"/>
    <property type="match status" value="1"/>
</dbReference>
<feature type="domain" description="Topo IA-type catalytic" evidence="15">
    <location>
        <begin position="440"/>
        <end position="859"/>
    </location>
</feature>
<dbReference type="SUPFAM" id="SSF56712">
    <property type="entry name" value="Prokaryotic type I DNA topoisomerase"/>
    <property type="match status" value="1"/>
</dbReference>
<dbReference type="PROSITE" id="PS52039">
    <property type="entry name" value="TOPO_IA_2"/>
    <property type="match status" value="1"/>
</dbReference>
<feature type="domain" description="GRF-type" evidence="14">
    <location>
        <begin position="980"/>
        <end position="1022"/>
    </location>
</feature>
<evidence type="ECO:0000259" key="15">
    <source>
        <dbReference type="PROSITE" id="PS52039"/>
    </source>
</evidence>
<dbReference type="GO" id="GO:0005634">
    <property type="term" value="C:nucleus"/>
    <property type="evidence" value="ECO:0007669"/>
    <property type="project" value="TreeGrafter"/>
</dbReference>
<evidence type="ECO:0000313" key="16">
    <source>
        <dbReference type="EMBL" id="EPZ33325.1"/>
    </source>
</evidence>
<dbReference type="PROSITE" id="PS51999">
    <property type="entry name" value="ZF_GRF"/>
    <property type="match status" value="3"/>
</dbReference>
<dbReference type="Gene3D" id="1.10.460.10">
    <property type="entry name" value="Topoisomerase I, domain 2"/>
    <property type="match status" value="1"/>
</dbReference>
<dbReference type="InterPro" id="IPR014044">
    <property type="entry name" value="CAP_dom"/>
</dbReference>
<feature type="compositionally biased region" description="Polar residues" evidence="12">
    <location>
        <begin position="133"/>
        <end position="164"/>
    </location>
</feature>
<dbReference type="PANTHER" id="PTHR11390:SF21">
    <property type="entry name" value="DNA TOPOISOMERASE 3-ALPHA"/>
    <property type="match status" value="1"/>
</dbReference>
<dbReference type="OrthoDB" id="430051at2759"/>
<dbReference type="Pfam" id="PF01751">
    <property type="entry name" value="Toprim"/>
    <property type="match status" value="1"/>
</dbReference>
<dbReference type="CDD" id="cd03362">
    <property type="entry name" value="TOPRIM_TopoIA_TopoIII"/>
    <property type="match status" value="1"/>
</dbReference>
<protein>
    <recommendedName>
        <fullName evidence="3 11">DNA topoisomerase</fullName>
        <ecNumber evidence="3 11">5.6.2.1</ecNumber>
    </recommendedName>
</protein>
<comment type="function">
    <text evidence="11">Introduces a single-strand break via transesterification at a target site in duplex DNA. Releases the supercoiling and torsional tension of DNA introduced during the DNA replication and transcription by transiently cleaving and rejoining one strand of the DNA duplex. The scissile phosphodiester is attacked by the catalytic tyrosine of the enzyme, resulting in the formation of a DNA-(5'-phosphotyrosyl)-enzyme intermediate and the expulsion of a 3'-OH DNA strand.</text>
</comment>
<keyword evidence="4" id="KW-0479">Metal-binding</keyword>
<evidence type="ECO:0000259" key="14">
    <source>
        <dbReference type="PROSITE" id="PS51999"/>
    </source>
</evidence>
<dbReference type="SMART" id="SM00493">
    <property type="entry name" value="TOPRIM"/>
    <property type="match status" value="1"/>
</dbReference>
<feature type="domain" description="Toprim" evidence="13">
    <location>
        <begin position="306"/>
        <end position="422"/>
    </location>
</feature>
<dbReference type="OMA" id="MELAMGD"/>
<feature type="compositionally biased region" description="Polar residues" evidence="12">
    <location>
        <begin position="221"/>
        <end position="232"/>
    </location>
</feature>
<keyword evidence="8 11" id="KW-0238">DNA-binding</keyword>
<dbReference type="GO" id="GO:0006281">
    <property type="term" value="P:DNA repair"/>
    <property type="evidence" value="ECO:0007669"/>
    <property type="project" value="TreeGrafter"/>
</dbReference>
<reference evidence="16 17" key="1">
    <citation type="journal article" date="2013" name="Curr. Biol.">
        <title>Shared signatures of parasitism and phylogenomics unite Cryptomycota and microsporidia.</title>
        <authorList>
            <person name="James T.Y."/>
            <person name="Pelin A."/>
            <person name="Bonen L."/>
            <person name="Ahrendt S."/>
            <person name="Sain D."/>
            <person name="Corradi N."/>
            <person name="Stajich J.E."/>
        </authorList>
    </citation>
    <scope>NUCLEOTIDE SEQUENCE [LARGE SCALE GENOMIC DNA]</scope>
    <source>
        <strain evidence="16 17">CSF55</strain>
    </source>
</reference>
<evidence type="ECO:0000256" key="10">
    <source>
        <dbReference type="PROSITE-ProRule" id="PRU01343"/>
    </source>
</evidence>
<dbReference type="Pfam" id="PF06839">
    <property type="entry name" value="Zn_ribbon_GRF"/>
    <property type="match status" value="3"/>
</dbReference>
<dbReference type="Gene3D" id="1.10.290.10">
    <property type="entry name" value="Topoisomerase I, domain 4"/>
    <property type="match status" value="1"/>
</dbReference>
<feature type="compositionally biased region" description="Polar residues" evidence="12">
    <location>
        <begin position="248"/>
        <end position="266"/>
    </location>
</feature>
<evidence type="ECO:0000256" key="2">
    <source>
        <dbReference type="ARBA" id="ARBA00009446"/>
    </source>
</evidence>
<evidence type="ECO:0000256" key="5">
    <source>
        <dbReference type="ARBA" id="ARBA00022771"/>
    </source>
</evidence>
<dbReference type="PANTHER" id="PTHR11390">
    <property type="entry name" value="PROKARYOTIC DNA TOPOISOMERASE"/>
    <property type="match status" value="1"/>
</dbReference>
<name>A0A075AT24_ROZAC</name>
<keyword evidence="5 10" id="KW-0863">Zinc-finger</keyword>
<dbReference type="SMART" id="SM00437">
    <property type="entry name" value="TOP1Ac"/>
    <property type="match status" value="1"/>
</dbReference>
<dbReference type="EMBL" id="KE561067">
    <property type="protein sequence ID" value="EPZ33325.1"/>
    <property type="molecule type" value="Genomic_DNA"/>
</dbReference>
<dbReference type="InterPro" id="IPR006171">
    <property type="entry name" value="TOPRIM_dom"/>
</dbReference>
<evidence type="ECO:0000256" key="1">
    <source>
        <dbReference type="ARBA" id="ARBA00000213"/>
    </source>
</evidence>
<organism evidence="16 17">
    <name type="scientific">Rozella allomycis (strain CSF55)</name>
    <dbReference type="NCBI Taxonomy" id="988480"/>
    <lineage>
        <taxon>Eukaryota</taxon>
        <taxon>Fungi</taxon>
        <taxon>Fungi incertae sedis</taxon>
        <taxon>Cryptomycota</taxon>
        <taxon>Cryptomycota incertae sedis</taxon>
        <taxon>Rozella</taxon>
    </lineage>
</organism>
<dbReference type="PRINTS" id="PR00417">
    <property type="entry name" value="PRTPISMRASEI"/>
</dbReference>
<comment type="catalytic activity">
    <reaction evidence="1 11">
        <text>ATP-independent breakage of single-stranded DNA, followed by passage and rejoining.</text>
        <dbReference type="EC" id="5.6.2.1"/>
    </reaction>
</comment>
<dbReference type="Pfam" id="PF00188">
    <property type="entry name" value="CAP"/>
    <property type="match status" value="1"/>
</dbReference>
<dbReference type="GO" id="GO:0008270">
    <property type="term" value="F:zinc ion binding"/>
    <property type="evidence" value="ECO:0007669"/>
    <property type="project" value="UniProtKB-KW"/>
</dbReference>
<dbReference type="Proteomes" id="UP000030755">
    <property type="component" value="Unassembled WGS sequence"/>
</dbReference>
<dbReference type="GO" id="GO:0006265">
    <property type="term" value="P:DNA topological change"/>
    <property type="evidence" value="ECO:0007669"/>
    <property type="project" value="InterPro"/>
</dbReference>
<dbReference type="InterPro" id="IPR013824">
    <property type="entry name" value="Topo_IA_cen_sub1"/>
</dbReference>
<evidence type="ECO:0000259" key="13">
    <source>
        <dbReference type="PROSITE" id="PS50880"/>
    </source>
</evidence>
<comment type="similarity">
    <text evidence="2 11">Belongs to the type IA topoisomerase family.</text>
</comment>